<dbReference type="Proteomes" id="UP000318509">
    <property type="component" value="Unassembled WGS sequence"/>
</dbReference>
<dbReference type="InterPro" id="IPR011576">
    <property type="entry name" value="Pyridox_Oxase_N"/>
</dbReference>
<dbReference type="Gene3D" id="2.30.110.10">
    <property type="entry name" value="Electron Transport, Fmn-binding Protein, Chain A"/>
    <property type="match status" value="1"/>
</dbReference>
<feature type="domain" description="Pyridoxamine 5'-phosphate oxidase N-terminal" evidence="2">
    <location>
        <begin position="39"/>
        <end position="164"/>
    </location>
</feature>
<dbReference type="PANTHER" id="PTHR35176">
    <property type="entry name" value="HEME OXYGENASE HI_0854-RELATED"/>
    <property type="match status" value="1"/>
</dbReference>
<dbReference type="InterPro" id="IPR052019">
    <property type="entry name" value="F420H2_bilvrd_red/Heme_oxyg"/>
</dbReference>
<dbReference type="InterPro" id="IPR019920">
    <property type="entry name" value="F420-binding_dom_put"/>
</dbReference>
<dbReference type="InterPro" id="IPR012349">
    <property type="entry name" value="Split_barrel_FMN-bd"/>
</dbReference>
<dbReference type="SUPFAM" id="SSF50475">
    <property type="entry name" value="FMN-binding split barrel"/>
    <property type="match status" value="1"/>
</dbReference>
<accession>A0A537JVW0</accession>
<keyword evidence="1" id="KW-0560">Oxidoreductase</keyword>
<evidence type="ECO:0000259" key="2">
    <source>
        <dbReference type="Pfam" id="PF01243"/>
    </source>
</evidence>
<dbReference type="GO" id="GO:0070967">
    <property type="term" value="F:coenzyme F420 binding"/>
    <property type="evidence" value="ECO:0007669"/>
    <property type="project" value="TreeGrafter"/>
</dbReference>
<dbReference type="AlphaFoldDB" id="A0A537JVW0"/>
<proteinExistence type="predicted"/>
<dbReference type="PANTHER" id="PTHR35176:SF6">
    <property type="entry name" value="HEME OXYGENASE HI_0854-RELATED"/>
    <property type="match status" value="1"/>
</dbReference>
<gene>
    <name evidence="3" type="ORF">E6H00_14910</name>
</gene>
<protein>
    <submittedName>
        <fullName evidence="3">PPOX class F420-dependent oxidoreductase</fullName>
    </submittedName>
</protein>
<dbReference type="Pfam" id="PF01243">
    <property type="entry name" value="PNPOx_N"/>
    <property type="match status" value="1"/>
</dbReference>
<dbReference type="EMBL" id="VBAK01000152">
    <property type="protein sequence ID" value="TMI87679.1"/>
    <property type="molecule type" value="Genomic_DNA"/>
</dbReference>
<evidence type="ECO:0000313" key="4">
    <source>
        <dbReference type="Proteomes" id="UP000318509"/>
    </source>
</evidence>
<evidence type="ECO:0000256" key="1">
    <source>
        <dbReference type="ARBA" id="ARBA00023002"/>
    </source>
</evidence>
<dbReference type="GO" id="GO:0016627">
    <property type="term" value="F:oxidoreductase activity, acting on the CH-CH group of donors"/>
    <property type="evidence" value="ECO:0007669"/>
    <property type="project" value="TreeGrafter"/>
</dbReference>
<sequence length="167" mass="19493">MVLRAKRLWRPPAMRRRHRAMMEPSVKRRRRERMAAQIPPQVKTFLDKPLFAVLATQSPSGRVQATPVWYMLADGHILINTSAGRTKLRNMEANRGVALAILDRENPYKYVQIQGKVVKFDRESGAKDIDRLSQRYHGRPYQYPPTDNPKNRITIRIEPERINTMGF</sequence>
<comment type="caution">
    <text evidence="3">The sequence shown here is derived from an EMBL/GenBank/DDBJ whole genome shotgun (WGS) entry which is preliminary data.</text>
</comment>
<evidence type="ECO:0000313" key="3">
    <source>
        <dbReference type="EMBL" id="TMI87679.1"/>
    </source>
</evidence>
<dbReference type="GO" id="GO:0005829">
    <property type="term" value="C:cytosol"/>
    <property type="evidence" value="ECO:0007669"/>
    <property type="project" value="TreeGrafter"/>
</dbReference>
<name>A0A537JVW0_9BACT</name>
<reference evidence="3 4" key="1">
    <citation type="journal article" date="2019" name="Nat. Microbiol.">
        <title>Mediterranean grassland soil C-N compound turnover is dependent on rainfall and depth, and is mediated by genomically divergent microorganisms.</title>
        <authorList>
            <person name="Diamond S."/>
            <person name="Andeer P.F."/>
            <person name="Li Z."/>
            <person name="Crits-Christoph A."/>
            <person name="Burstein D."/>
            <person name="Anantharaman K."/>
            <person name="Lane K.R."/>
            <person name="Thomas B.C."/>
            <person name="Pan C."/>
            <person name="Northen T.R."/>
            <person name="Banfield J.F."/>
        </authorList>
    </citation>
    <scope>NUCLEOTIDE SEQUENCE [LARGE SCALE GENOMIC DNA]</scope>
    <source>
        <strain evidence="3">NP_3</strain>
    </source>
</reference>
<organism evidence="3 4">
    <name type="scientific">Candidatus Segetimicrobium genomatis</name>
    <dbReference type="NCBI Taxonomy" id="2569760"/>
    <lineage>
        <taxon>Bacteria</taxon>
        <taxon>Bacillati</taxon>
        <taxon>Candidatus Sysuimicrobiota</taxon>
        <taxon>Candidatus Sysuimicrobiia</taxon>
        <taxon>Candidatus Sysuimicrobiales</taxon>
        <taxon>Candidatus Segetimicrobiaceae</taxon>
        <taxon>Candidatus Segetimicrobium</taxon>
    </lineage>
</organism>
<dbReference type="NCBIfam" id="TIGR03618">
    <property type="entry name" value="Rv1155_F420"/>
    <property type="match status" value="1"/>
</dbReference>